<name>A0ABS6T612_9RHOB</name>
<proteinExistence type="predicted"/>
<dbReference type="EMBL" id="JAHUZE010000004">
    <property type="protein sequence ID" value="MBV7380707.1"/>
    <property type="molecule type" value="Genomic_DNA"/>
</dbReference>
<feature type="chain" id="PRO_5046072223" evidence="1">
    <location>
        <begin position="19"/>
        <end position="223"/>
    </location>
</feature>
<evidence type="ECO:0000313" key="2">
    <source>
        <dbReference type="EMBL" id="MBV7380707.1"/>
    </source>
</evidence>
<gene>
    <name evidence="2" type="ORF">KJP28_17415</name>
</gene>
<evidence type="ECO:0000256" key="1">
    <source>
        <dbReference type="SAM" id="SignalP"/>
    </source>
</evidence>
<dbReference type="Pfam" id="PF06707">
    <property type="entry name" value="DUF1194"/>
    <property type="match status" value="1"/>
</dbReference>
<protein>
    <submittedName>
        <fullName evidence="2">DUF1194 domain-containing protein</fullName>
    </submittedName>
</protein>
<accession>A0ABS6T612</accession>
<comment type="caution">
    <text evidence="2">The sequence shown here is derived from an EMBL/GenBank/DDBJ whole genome shotgun (WGS) entry which is preliminary data.</text>
</comment>
<reference evidence="2 3" key="1">
    <citation type="submission" date="2021-05" db="EMBL/GenBank/DDBJ databases">
        <title>Culturable bacteria isolated from Daya Bay.</title>
        <authorList>
            <person name="Zheng W."/>
            <person name="Yu S."/>
            <person name="Huang Y."/>
        </authorList>
    </citation>
    <scope>NUCLEOTIDE SEQUENCE [LARGE SCALE GENOMIC DNA]</scope>
    <source>
        <strain evidence="2 3">DP4N28-5</strain>
    </source>
</reference>
<feature type="signal peptide" evidence="1">
    <location>
        <begin position="1"/>
        <end position="18"/>
    </location>
</feature>
<dbReference type="InterPro" id="IPR010607">
    <property type="entry name" value="DUF1194"/>
</dbReference>
<sequence length="223" mass="24039">MALAAALGAVILAKGASACSLALVLALDVSASVDPDEFALQQKGLGAALRSDAVAQAIVAQGGIWLTAYEWSGKRHQYEQFPWTFLDTESAVLEAANAIAGTRRLAEDFPTSLGFALSHGLGLLRDAPEACTRRVIDVSSDGESNDGFSPATAYKEWDMDGITVNALVIEEPRSDIASYYRERVIHGPGAFVEVADGFEDYERAMRRKLLREIGVMAFAQVRR</sequence>
<dbReference type="CDD" id="cd00198">
    <property type="entry name" value="vWFA"/>
    <property type="match status" value="1"/>
</dbReference>
<keyword evidence="3" id="KW-1185">Reference proteome</keyword>
<keyword evidence="1" id="KW-0732">Signal</keyword>
<evidence type="ECO:0000313" key="3">
    <source>
        <dbReference type="Proteomes" id="UP000756530"/>
    </source>
</evidence>
<dbReference type="Proteomes" id="UP000756530">
    <property type="component" value="Unassembled WGS sequence"/>
</dbReference>
<organism evidence="2 3">
    <name type="scientific">Maritimibacter dapengensis</name>
    <dbReference type="NCBI Taxonomy" id="2836868"/>
    <lineage>
        <taxon>Bacteria</taxon>
        <taxon>Pseudomonadati</taxon>
        <taxon>Pseudomonadota</taxon>
        <taxon>Alphaproteobacteria</taxon>
        <taxon>Rhodobacterales</taxon>
        <taxon>Roseobacteraceae</taxon>
        <taxon>Maritimibacter</taxon>
    </lineage>
</organism>